<protein>
    <recommendedName>
        <fullName evidence="4">Lipoprotein</fullName>
    </recommendedName>
</protein>
<evidence type="ECO:0008006" key="4">
    <source>
        <dbReference type="Google" id="ProtNLM"/>
    </source>
</evidence>
<dbReference type="RefSeq" id="WP_053222321.1">
    <property type="nucleotide sequence ID" value="NZ_JSVA01000004.1"/>
</dbReference>
<name>A0A0L8AP42_9BACT</name>
<feature type="chain" id="PRO_5005580493" description="Lipoprotein" evidence="1">
    <location>
        <begin position="21"/>
        <end position="197"/>
    </location>
</feature>
<sequence length="197" mass="22200">MRLKSLFFTTVLALSLAFQSCEINDTGFDAFVKSFDETNLPINIDSAFLSSLNTEDKEYLILETELLELSQIDQLSEKHGELPMYEVNLLSKVTLGKSNQGLIYVVRLNPKIPFDVKMKKVLLGIYDEDGKLIDSKEIGGFEYHFGNDKMTYSTLTSDLTLSMIYSDKKTDVSSGGSEVTESKESYKINLEGKFIKL</sequence>
<dbReference type="PROSITE" id="PS51257">
    <property type="entry name" value="PROKAR_LIPOPROTEIN"/>
    <property type="match status" value="1"/>
</dbReference>
<evidence type="ECO:0000313" key="3">
    <source>
        <dbReference type="Proteomes" id="UP000036908"/>
    </source>
</evidence>
<dbReference type="AlphaFoldDB" id="A0A0L8AP42"/>
<dbReference type="PATRIC" id="fig|1566026.4.peg.2497"/>
<comment type="caution">
    <text evidence="2">The sequence shown here is derived from an EMBL/GenBank/DDBJ whole genome shotgun (WGS) entry which is preliminary data.</text>
</comment>
<keyword evidence="3" id="KW-1185">Reference proteome</keyword>
<accession>A0A0L8AP42</accession>
<gene>
    <name evidence="2" type="ORF">OB69_03630</name>
</gene>
<evidence type="ECO:0000256" key="1">
    <source>
        <dbReference type="SAM" id="SignalP"/>
    </source>
</evidence>
<dbReference type="Proteomes" id="UP000036908">
    <property type="component" value="Unassembled WGS sequence"/>
</dbReference>
<feature type="signal peptide" evidence="1">
    <location>
        <begin position="1"/>
        <end position="20"/>
    </location>
</feature>
<proteinExistence type="predicted"/>
<evidence type="ECO:0000313" key="2">
    <source>
        <dbReference type="EMBL" id="KOF04089.1"/>
    </source>
</evidence>
<organism evidence="2 3">
    <name type="scientific">Roseivirga seohaensis subsp. aquiponti</name>
    <dbReference type="NCBI Taxonomy" id="1566026"/>
    <lineage>
        <taxon>Bacteria</taxon>
        <taxon>Pseudomonadati</taxon>
        <taxon>Bacteroidota</taxon>
        <taxon>Cytophagia</taxon>
        <taxon>Cytophagales</taxon>
        <taxon>Roseivirgaceae</taxon>
        <taxon>Roseivirga</taxon>
    </lineage>
</organism>
<keyword evidence="1" id="KW-0732">Signal</keyword>
<dbReference type="EMBL" id="JSVA01000004">
    <property type="protein sequence ID" value="KOF04089.1"/>
    <property type="molecule type" value="Genomic_DNA"/>
</dbReference>
<reference evidence="3" key="1">
    <citation type="submission" date="2014-11" db="EMBL/GenBank/DDBJ databases">
        <title>Genome sequencing of Roseivirga sp. D-25.</title>
        <authorList>
            <person name="Selvaratnam C."/>
            <person name="Thevarajoo S."/>
            <person name="Goh K.M."/>
            <person name="Eee R."/>
            <person name="Chan K.-G."/>
            <person name="Chong C.S."/>
        </authorList>
    </citation>
    <scope>NUCLEOTIDE SEQUENCE [LARGE SCALE GENOMIC DNA]</scope>
    <source>
        <strain evidence="3">D-25</strain>
    </source>
</reference>